<sequence length="247" mass="26969">MPGLRDTPDPEWRPVERTRAYESVIHQIEEQIAAGALRVGDRLPAERDLATRLGVSRAAVREALRALEAVGVVRAGQGRDGGSVLASMSAEALTGMLRLHIGLANFPMPDVIEARVMLERWSVGLAAANATEEDIAAMRELLERMDDPEITREDFNVLDTDYHVAIAEAGGNRLVSAMTTAIRASMATAILRSFHSNPRWEDLVDDLRAGHHAILDALAARDPQGAADALERHVRFAYSSLSWSTES</sequence>
<evidence type="ECO:0000256" key="3">
    <source>
        <dbReference type="ARBA" id="ARBA00023163"/>
    </source>
</evidence>
<dbReference type="PRINTS" id="PR00035">
    <property type="entry name" value="HTHGNTR"/>
</dbReference>
<dbReference type="InterPro" id="IPR036388">
    <property type="entry name" value="WH-like_DNA-bd_sf"/>
</dbReference>
<evidence type="ECO:0000259" key="4">
    <source>
        <dbReference type="PROSITE" id="PS50949"/>
    </source>
</evidence>
<dbReference type="InterPro" id="IPR000524">
    <property type="entry name" value="Tscrpt_reg_HTH_GntR"/>
</dbReference>
<dbReference type="PROSITE" id="PS50949">
    <property type="entry name" value="HTH_GNTR"/>
    <property type="match status" value="1"/>
</dbReference>
<protein>
    <submittedName>
        <fullName evidence="5">GntR family transcriptional regulator</fullName>
    </submittedName>
</protein>
<accession>A0ABQ6IP85</accession>
<dbReference type="PANTHER" id="PTHR43537">
    <property type="entry name" value="TRANSCRIPTIONAL REGULATOR, GNTR FAMILY"/>
    <property type="match status" value="1"/>
</dbReference>
<dbReference type="Gene3D" id="1.20.120.530">
    <property type="entry name" value="GntR ligand-binding domain-like"/>
    <property type="match status" value="1"/>
</dbReference>
<feature type="domain" description="HTH gntR-type" evidence="4">
    <location>
        <begin position="18"/>
        <end position="88"/>
    </location>
</feature>
<dbReference type="SMART" id="SM00895">
    <property type="entry name" value="FCD"/>
    <property type="match status" value="1"/>
</dbReference>
<organism evidence="5 6">
    <name type="scientific">Mobilicoccus caccae</name>
    <dbReference type="NCBI Taxonomy" id="1859295"/>
    <lineage>
        <taxon>Bacteria</taxon>
        <taxon>Bacillati</taxon>
        <taxon>Actinomycetota</taxon>
        <taxon>Actinomycetes</taxon>
        <taxon>Micrococcales</taxon>
        <taxon>Dermatophilaceae</taxon>
        <taxon>Mobilicoccus</taxon>
    </lineage>
</organism>
<dbReference type="Gene3D" id="1.10.10.10">
    <property type="entry name" value="Winged helix-like DNA-binding domain superfamily/Winged helix DNA-binding domain"/>
    <property type="match status" value="1"/>
</dbReference>
<dbReference type="PANTHER" id="PTHR43537:SF5">
    <property type="entry name" value="UXU OPERON TRANSCRIPTIONAL REGULATOR"/>
    <property type="match status" value="1"/>
</dbReference>
<dbReference type="InterPro" id="IPR008920">
    <property type="entry name" value="TF_FadR/GntR_C"/>
</dbReference>
<keyword evidence="1" id="KW-0805">Transcription regulation</keyword>
<dbReference type="SUPFAM" id="SSF46785">
    <property type="entry name" value="Winged helix' DNA-binding domain"/>
    <property type="match status" value="1"/>
</dbReference>
<comment type="caution">
    <text evidence="5">The sequence shown here is derived from an EMBL/GenBank/DDBJ whole genome shotgun (WGS) entry which is preliminary data.</text>
</comment>
<dbReference type="RefSeq" id="WP_284303114.1">
    <property type="nucleotide sequence ID" value="NZ_BSUO01000001.1"/>
</dbReference>
<gene>
    <name evidence="5" type="ORF">GCM10025883_11800</name>
</gene>
<evidence type="ECO:0000256" key="1">
    <source>
        <dbReference type="ARBA" id="ARBA00023015"/>
    </source>
</evidence>
<dbReference type="SMART" id="SM00345">
    <property type="entry name" value="HTH_GNTR"/>
    <property type="match status" value="1"/>
</dbReference>
<dbReference type="Proteomes" id="UP001157126">
    <property type="component" value="Unassembled WGS sequence"/>
</dbReference>
<keyword evidence="6" id="KW-1185">Reference proteome</keyword>
<dbReference type="InterPro" id="IPR011711">
    <property type="entry name" value="GntR_C"/>
</dbReference>
<proteinExistence type="predicted"/>
<evidence type="ECO:0000256" key="2">
    <source>
        <dbReference type="ARBA" id="ARBA00023125"/>
    </source>
</evidence>
<dbReference type="Pfam" id="PF00392">
    <property type="entry name" value="GntR"/>
    <property type="match status" value="1"/>
</dbReference>
<evidence type="ECO:0000313" key="5">
    <source>
        <dbReference type="EMBL" id="GMA39135.1"/>
    </source>
</evidence>
<keyword evidence="3" id="KW-0804">Transcription</keyword>
<keyword evidence="2" id="KW-0238">DNA-binding</keyword>
<dbReference type="SUPFAM" id="SSF48008">
    <property type="entry name" value="GntR ligand-binding domain-like"/>
    <property type="match status" value="1"/>
</dbReference>
<dbReference type="InterPro" id="IPR036390">
    <property type="entry name" value="WH_DNA-bd_sf"/>
</dbReference>
<dbReference type="CDD" id="cd07377">
    <property type="entry name" value="WHTH_GntR"/>
    <property type="match status" value="1"/>
</dbReference>
<dbReference type="EMBL" id="BSUO01000001">
    <property type="protein sequence ID" value="GMA39135.1"/>
    <property type="molecule type" value="Genomic_DNA"/>
</dbReference>
<reference evidence="6" key="1">
    <citation type="journal article" date="2019" name="Int. J. Syst. Evol. Microbiol.">
        <title>The Global Catalogue of Microorganisms (GCM) 10K type strain sequencing project: providing services to taxonomists for standard genome sequencing and annotation.</title>
        <authorList>
            <consortium name="The Broad Institute Genomics Platform"/>
            <consortium name="The Broad Institute Genome Sequencing Center for Infectious Disease"/>
            <person name="Wu L."/>
            <person name="Ma J."/>
        </authorList>
    </citation>
    <scope>NUCLEOTIDE SEQUENCE [LARGE SCALE GENOMIC DNA]</scope>
    <source>
        <strain evidence="6">NBRC 113072</strain>
    </source>
</reference>
<dbReference type="Pfam" id="PF07729">
    <property type="entry name" value="FCD"/>
    <property type="match status" value="1"/>
</dbReference>
<name>A0ABQ6IP85_9MICO</name>
<evidence type="ECO:0000313" key="6">
    <source>
        <dbReference type="Proteomes" id="UP001157126"/>
    </source>
</evidence>